<dbReference type="PANTHER" id="PTHR34218">
    <property type="entry name" value="PEPTIDASE S45 PENICILLIN AMIDASE"/>
    <property type="match status" value="1"/>
</dbReference>
<dbReference type="OrthoDB" id="9760084at2"/>
<feature type="active site" description="Nucleophile" evidence="5">
    <location>
        <position position="215"/>
    </location>
</feature>
<dbReference type="PIRSF" id="PIRSF001227">
    <property type="entry name" value="Pen_acylase"/>
    <property type="match status" value="1"/>
</dbReference>
<dbReference type="PANTHER" id="PTHR34218:SF3">
    <property type="entry name" value="ACYL-HOMOSERINE LACTONE ACYLASE PVDQ"/>
    <property type="match status" value="1"/>
</dbReference>
<sequence>MLRRLFLTLVPALALVLAQPAAAAAETPPLGTRLTASATPSKEMLRWREATRRVTIVRDDWGIAHIRGKTDADAVFGMIYAQAEDDFPRIETNYLTALGRLSEAEGEAALMQDLRARLYTDPETLKAQYAKSPPWLRKLMDAWADGLNYYLSMHPQTRPRVLTRFEPWMALSFSEGSIGGDIERISLDDLAELYSDRPRVLASAAPAGLEEPRGSNGIAIGPSRAWGGRPLLLINPHTSFYFRAEQQVTSDAGLNVYGAATWGQFFIYQGFNPRVGWMHTSSGVDSVDEFSVQVINRGGRLTYRYGAEERPVITRTLPVDWRTPQGALVRSTFRVHFTHHGPVVRKAGDRWVAFAMMNRPVEALSQSFLRTRARNFDEFMKATALQGNSSNNTLYADADGVIAYLHPQFVPRRDNRFDYTGTVNGSDPATDWKGLHALSELPAVKSPKGGWVYNTNDWPWTAAGPESPRREAFPRYMDTVGPNPRGANAVQLLEAGQTFTLDSLAQGAFNTRLPAFDQLLPGLEAAWDAAPGAEPLRLKLADDIRLLRGWNRRWSAQSEALTLAVFWGDLLWPEAEAIARKEGLSTWEAMASRIPPRRKLEALSEASDRLQADFGSRRVPWGEVNRFQRRTGEIQQAFSDAAPSLAAPFPSARWGALASFGARRPEGQKRLYGTSGNSFVAVVEFGPRVRARAVTAGGASSSPASRHFTDQAPRYLSGDLRPVYFWPDEIRGHVARTYRPGQ</sequence>
<dbReference type="EMBL" id="CP029479">
    <property type="protein sequence ID" value="AWM76663.1"/>
    <property type="molecule type" value="Genomic_DNA"/>
</dbReference>
<dbReference type="GO" id="GO:0046872">
    <property type="term" value="F:metal ion binding"/>
    <property type="evidence" value="ECO:0007669"/>
    <property type="project" value="UniProtKB-KW"/>
</dbReference>
<comment type="cofactor">
    <cofactor evidence="6">
        <name>Ca(2+)</name>
        <dbReference type="ChEBI" id="CHEBI:29108"/>
    </cofactor>
    <text evidence="6">Binds 1 Ca(2+) ion per dimer.</text>
</comment>
<organism evidence="8 9">
    <name type="scientific">Phenylobacterium parvum</name>
    <dbReference type="NCBI Taxonomy" id="2201350"/>
    <lineage>
        <taxon>Bacteria</taxon>
        <taxon>Pseudomonadati</taxon>
        <taxon>Pseudomonadota</taxon>
        <taxon>Alphaproteobacteria</taxon>
        <taxon>Caulobacterales</taxon>
        <taxon>Caulobacteraceae</taxon>
        <taxon>Phenylobacterium</taxon>
    </lineage>
</organism>
<evidence type="ECO:0000256" key="2">
    <source>
        <dbReference type="ARBA" id="ARBA00022729"/>
    </source>
</evidence>
<dbReference type="GO" id="GO:0017000">
    <property type="term" value="P:antibiotic biosynthetic process"/>
    <property type="evidence" value="ECO:0007669"/>
    <property type="project" value="InterPro"/>
</dbReference>
<keyword evidence="6" id="KW-0479">Metal-binding</keyword>
<dbReference type="Gene3D" id="2.30.120.10">
    <property type="match status" value="1"/>
</dbReference>
<keyword evidence="2 7" id="KW-0732">Signal</keyword>
<evidence type="ECO:0000256" key="6">
    <source>
        <dbReference type="PIRSR" id="PIRSR001227-2"/>
    </source>
</evidence>
<dbReference type="InterPro" id="IPR023343">
    <property type="entry name" value="Penicillin_amidase_dom1"/>
</dbReference>
<feature type="signal peptide" evidence="7">
    <location>
        <begin position="1"/>
        <end position="23"/>
    </location>
</feature>
<dbReference type="InterPro" id="IPR014395">
    <property type="entry name" value="Pen/GL7ACA/AHL_acylase"/>
</dbReference>
<dbReference type="InterPro" id="IPR002692">
    <property type="entry name" value="S45"/>
</dbReference>
<accession>A0A2Z3HJG3</accession>
<comment type="similarity">
    <text evidence="1">Belongs to the peptidase S45 family.</text>
</comment>
<dbReference type="Proteomes" id="UP000247763">
    <property type="component" value="Chromosome"/>
</dbReference>
<dbReference type="Gene3D" id="1.10.1400.10">
    <property type="match status" value="1"/>
</dbReference>
<dbReference type="AlphaFoldDB" id="A0A2Z3HJG3"/>
<name>A0A2Z3HJG3_9CAUL</name>
<dbReference type="KEGG" id="phb:HYN04_02115"/>
<keyword evidence="3" id="KW-0378">Hydrolase</keyword>
<gene>
    <name evidence="8" type="ORF">HYN04_02115</name>
</gene>
<evidence type="ECO:0000256" key="4">
    <source>
        <dbReference type="ARBA" id="ARBA00023145"/>
    </source>
</evidence>
<dbReference type="SUPFAM" id="SSF56235">
    <property type="entry name" value="N-terminal nucleophile aminohydrolases (Ntn hydrolases)"/>
    <property type="match status" value="1"/>
</dbReference>
<protein>
    <submittedName>
        <fullName evidence="8">Acylase</fullName>
    </submittedName>
</protein>
<keyword evidence="4" id="KW-0865">Zymogen</keyword>
<dbReference type="InterPro" id="IPR029055">
    <property type="entry name" value="Ntn_hydrolases_N"/>
</dbReference>
<proteinExistence type="inferred from homology"/>
<evidence type="ECO:0000313" key="8">
    <source>
        <dbReference type="EMBL" id="AWM76663.1"/>
    </source>
</evidence>
<keyword evidence="9" id="KW-1185">Reference proteome</keyword>
<evidence type="ECO:0000256" key="1">
    <source>
        <dbReference type="ARBA" id="ARBA00006586"/>
    </source>
</evidence>
<evidence type="ECO:0000256" key="3">
    <source>
        <dbReference type="ARBA" id="ARBA00022801"/>
    </source>
</evidence>
<keyword evidence="6" id="KW-0106">Calcium</keyword>
<dbReference type="InterPro" id="IPR043146">
    <property type="entry name" value="Penicillin_amidase_N_B-knob"/>
</dbReference>
<dbReference type="InterPro" id="IPR043147">
    <property type="entry name" value="Penicillin_amidase_A-knob"/>
</dbReference>
<feature type="chain" id="PRO_5016413898" evidence="7">
    <location>
        <begin position="24"/>
        <end position="742"/>
    </location>
</feature>
<dbReference type="GO" id="GO:0016811">
    <property type="term" value="F:hydrolase activity, acting on carbon-nitrogen (but not peptide) bonds, in linear amides"/>
    <property type="evidence" value="ECO:0007669"/>
    <property type="project" value="InterPro"/>
</dbReference>
<evidence type="ECO:0000313" key="9">
    <source>
        <dbReference type="Proteomes" id="UP000247763"/>
    </source>
</evidence>
<reference evidence="9" key="1">
    <citation type="submission" date="2018-05" db="EMBL/GenBank/DDBJ databases">
        <title>Genome sequencing of Phenylobacterium sp. HYN0004.</title>
        <authorList>
            <person name="Yi H."/>
            <person name="Baek C."/>
        </authorList>
    </citation>
    <scope>NUCLEOTIDE SEQUENCE [LARGE SCALE GENOMIC DNA]</scope>
    <source>
        <strain evidence="9">HYN0004</strain>
    </source>
</reference>
<feature type="binding site" evidence="6">
    <location>
        <position position="285"/>
    </location>
    <ligand>
        <name>Ca(2+)</name>
        <dbReference type="ChEBI" id="CHEBI:29108"/>
    </ligand>
</feature>
<feature type="binding site" evidence="6">
    <location>
        <position position="288"/>
    </location>
    <ligand>
        <name>Ca(2+)</name>
        <dbReference type="ChEBI" id="CHEBI:29108"/>
    </ligand>
</feature>
<feature type="binding site" evidence="6">
    <location>
        <position position="287"/>
    </location>
    <ligand>
        <name>Ca(2+)</name>
        <dbReference type="ChEBI" id="CHEBI:29108"/>
    </ligand>
</feature>
<dbReference type="Gene3D" id="1.10.439.10">
    <property type="entry name" value="Penicillin Amidohydrolase, domain 1"/>
    <property type="match status" value="1"/>
</dbReference>
<evidence type="ECO:0000256" key="5">
    <source>
        <dbReference type="PIRSR" id="PIRSR001227-1"/>
    </source>
</evidence>
<dbReference type="RefSeq" id="WP_110449232.1">
    <property type="nucleotide sequence ID" value="NZ_CP029479.1"/>
</dbReference>
<dbReference type="Gene3D" id="3.60.20.10">
    <property type="entry name" value="Glutamine Phosphoribosylpyrophosphate, subunit 1, domain 1"/>
    <property type="match status" value="1"/>
</dbReference>
<dbReference type="Pfam" id="PF01804">
    <property type="entry name" value="Penicil_amidase"/>
    <property type="match status" value="1"/>
</dbReference>
<evidence type="ECO:0000256" key="7">
    <source>
        <dbReference type="SAM" id="SignalP"/>
    </source>
</evidence>